<reference evidence="9" key="1">
    <citation type="submission" date="2021-02" db="EMBL/GenBank/DDBJ databases">
        <authorList>
            <person name="Nowell W R."/>
        </authorList>
    </citation>
    <scope>NUCLEOTIDE SEQUENCE</scope>
</reference>
<dbReference type="InterPro" id="IPR000719">
    <property type="entry name" value="Prot_kinase_dom"/>
</dbReference>
<keyword evidence="6" id="KW-0067">ATP-binding</keyword>
<name>A0A816L4L9_9BILA</name>
<dbReference type="Gene3D" id="1.10.510.10">
    <property type="entry name" value="Transferase(Phosphotransferase) domain 1"/>
    <property type="match status" value="1"/>
</dbReference>
<keyword evidence="3" id="KW-0808">Transferase</keyword>
<evidence type="ECO:0000256" key="2">
    <source>
        <dbReference type="ARBA" id="ARBA00022527"/>
    </source>
</evidence>
<dbReference type="AlphaFoldDB" id="A0A816L4L9"/>
<keyword evidence="4" id="KW-0547">Nucleotide-binding</keyword>
<comment type="similarity">
    <text evidence="1">Belongs to the protein kinase superfamily. CAMK Ser/Thr protein kinase family.</text>
</comment>
<dbReference type="GO" id="GO:0005524">
    <property type="term" value="F:ATP binding"/>
    <property type="evidence" value="ECO:0007669"/>
    <property type="project" value="UniProtKB-KW"/>
</dbReference>
<organism evidence="9 10">
    <name type="scientific">Rotaria magnacalcarata</name>
    <dbReference type="NCBI Taxonomy" id="392030"/>
    <lineage>
        <taxon>Eukaryota</taxon>
        <taxon>Metazoa</taxon>
        <taxon>Spiralia</taxon>
        <taxon>Gnathifera</taxon>
        <taxon>Rotifera</taxon>
        <taxon>Eurotatoria</taxon>
        <taxon>Bdelloidea</taxon>
        <taxon>Philodinida</taxon>
        <taxon>Philodinidae</taxon>
        <taxon>Rotaria</taxon>
    </lineage>
</organism>
<feature type="region of interest" description="Disordered" evidence="7">
    <location>
        <begin position="309"/>
        <end position="342"/>
    </location>
</feature>
<dbReference type="EMBL" id="CAJNRF010000030">
    <property type="protein sequence ID" value="CAF1930494.1"/>
    <property type="molecule type" value="Genomic_DNA"/>
</dbReference>
<evidence type="ECO:0000256" key="7">
    <source>
        <dbReference type="SAM" id="MobiDB-lite"/>
    </source>
</evidence>
<dbReference type="PANTHER" id="PTHR24349">
    <property type="entry name" value="SERINE/THREONINE-PROTEIN KINASE"/>
    <property type="match status" value="1"/>
</dbReference>
<dbReference type="Pfam" id="PF00069">
    <property type="entry name" value="Pkinase"/>
    <property type="match status" value="1"/>
</dbReference>
<dbReference type="SUPFAM" id="SSF56112">
    <property type="entry name" value="Protein kinase-like (PK-like)"/>
    <property type="match status" value="1"/>
</dbReference>
<sequence length="342" mass="39039">MAVNFNNIFNVYFFQPNNTTKKTVGQLKQDFKLSDLKVLFERLFPSPPNGKFENYRFIVEGIDLNVQIESEFNKNKHLIIKGSTLYPLQRCLGGSDVDMVTLKNIVLNELSSEVRKIPKVMAECTAHGETTLCVALCCYKYCADCFIRSFKASKLKLKCLGCTKAINYMEFFKSPDFIQTLACLDQISTLPKHIDYQVCSCGSPMINETMYAKQQCMQFGYPPFSESHDSAPLNEQILKGLYTFPDEFWSEISAPAKDLIRQMMCVDPIKRLTITSVLEHPWLANDHDNTVRVDKIMYPTLQTMKSMKRAARDEEAAMDQGDETSSADIYPSSGKNNKRIKY</sequence>
<keyword evidence="5" id="KW-0418">Kinase</keyword>
<dbReference type="GO" id="GO:0004674">
    <property type="term" value="F:protein serine/threonine kinase activity"/>
    <property type="evidence" value="ECO:0007669"/>
    <property type="project" value="UniProtKB-KW"/>
</dbReference>
<evidence type="ECO:0000313" key="9">
    <source>
        <dbReference type="EMBL" id="CAF1930494.1"/>
    </source>
</evidence>
<proteinExistence type="inferred from homology"/>
<accession>A0A816L4L9</accession>
<feature type="domain" description="Protein kinase" evidence="8">
    <location>
        <begin position="217"/>
        <end position="283"/>
    </location>
</feature>
<evidence type="ECO:0000256" key="6">
    <source>
        <dbReference type="ARBA" id="ARBA00022840"/>
    </source>
</evidence>
<comment type="caution">
    <text evidence="9">The sequence shown here is derived from an EMBL/GenBank/DDBJ whole genome shotgun (WGS) entry which is preliminary data.</text>
</comment>
<evidence type="ECO:0000256" key="3">
    <source>
        <dbReference type="ARBA" id="ARBA00022679"/>
    </source>
</evidence>
<dbReference type="InterPro" id="IPR011009">
    <property type="entry name" value="Kinase-like_dom_sf"/>
</dbReference>
<gene>
    <name evidence="9" type="ORF">WKI299_LOCUS492</name>
</gene>
<dbReference type="Proteomes" id="UP000663856">
    <property type="component" value="Unassembled WGS sequence"/>
</dbReference>
<evidence type="ECO:0000259" key="8">
    <source>
        <dbReference type="Pfam" id="PF00069"/>
    </source>
</evidence>
<keyword evidence="2" id="KW-0723">Serine/threonine-protein kinase</keyword>
<evidence type="ECO:0000313" key="10">
    <source>
        <dbReference type="Proteomes" id="UP000663856"/>
    </source>
</evidence>
<dbReference type="InterPro" id="IPR050205">
    <property type="entry name" value="CDPK_Ser/Thr_kinases"/>
</dbReference>
<evidence type="ECO:0000256" key="1">
    <source>
        <dbReference type="ARBA" id="ARBA00006692"/>
    </source>
</evidence>
<protein>
    <recommendedName>
        <fullName evidence="8">Protein kinase domain-containing protein</fullName>
    </recommendedName>
</protein>
<evidence type="ECO:0000256" key="4">
    <source>
        <dbReference type="ARBA" id="ARBA00022741"/>
    </source>
</evidence>
<evidence type="ECO:0000256" key="5">
    <source>
        <dbReference type="ARBA" id="ARBA00022777"/>
    </source>
</evidence>